<sequence>MPSTRTLARAVGACTALALVGVAAAQSGFEHPQTGLDFGASIAVNFAAGLVVNLLLGGVLVVANPGYAAEKLDEFRSDPGETVVWGLIVGIGVPIVLVVLAATLIGLIVAIPGMLVLAGVGILGSAVVVVLVGSAITKDDRPGGTDVVLGALVLSLLTAIPLVGGLINWAVTLPGIGVVGHDLYRAWEGR</sequence>
<evidence type="ECO:0000313" key="4">
    <source>
        <dbReference type="Proteomes" id="UP001596388"/>
    </source>
</evidence>
<proteinExistence type="predicted"/>
<dbReference type="GeneID" id="79269973"/>
<gene>
    <name evidence="3" type="ORF">ACFQKD_02400</name>
</gene>
<evidence type="ECO:0000313" key="3">
    <source>
        <dbReference type="EMBL" id="MFC7096141.1"/>
    </source>
</evidence>
<keyword evidence="1" id="KW-0812">Transmembrane</keyword>
<protein>
    <recommendedName>
        <fullName evidence="2">DUF8173 domain-containing protein</fullName>
    </recommendedName>
</protein>
<dbReference type="AlphaFoldDB" id="A0ABD5WV15"/>
<feature type="domain" description="DUF8173" evidence="2">
    <location>
        <begin position="1"/>
        <end position="187"/>
    </location>
</feature>
<keyword evidence="1" id="KW-0472">Membrane</keyword>
<keyword evidence="1" id="KW-1133">Transmembrane helix</keyword>
<dbReference type="Proteomes" id="UP001596388">
    <property type="component" value="Unassembled WGS sequence"/>
</dbReference>
<feature type="transmembrane region" description="Helical" evidence="1">
    <location>
        <begin position="148"/>
        <end position="171"/>
    </location>
</feature>
<comment type="caution">
    <text evidence="3">The sequence shown here is derived from an EMBL/GenBank/DDBJ whole genome shotgun (WGS) entry which is preliminary data.</text>
</comment>
<dbReference type="EMBL" id="JBHTAG010000002">
    <property type="protein sequence ID" value="MFC7096141.1"/>
    <property type="molecule type" value="Genomic_DNA"/>
</dbReference>
<evidence type="ECO:0000259" key="2">
    <source>
        <dbReference type="Pfam" id="PF26514"/>
    </source>
</evidence>
<organism evidence="3 4">
    <name type="scientific">Halobaculum marinum</name>
    <dbReference type="NCBI Taxonomy" id="3031996"/>
    <lineage>
        <taxon>Archaea</taxon>
        <taxon>Methanobacteriati</taxon>
        <taxon>Methanobacteriota</taxon>
        <taxon>Stenosarchaea group</taxon>
        <taxon>Halobacteria</taxon>
        <taxon>Halobacteriales</taxon>
        <taxon>Haloferacaceae</taxon>
        <taxon>Halobaculum</taxon>
    </lineage>
</organism>
<feature type="transmembrane region" description="Helical" evidence="1">
    <location>
        <begin position="41"/>
        <end position="63"/>
    </location>
</feature>
<dbReference type="InterPro" id="IPR058486">
    <property type="entry name" value="DUF8173"/>
</dbReference>
<reference evidence="3 4" key="1">
    <citation type="journal article" date="2019" name="Int. J. Syst. Evol. Microbiol.">
        <title>The Global Catalogue of Microorganisms (GCM) 10K type strain sequencing project: providing services to taxonomists for standard genome sequencing and annotation.</title>
        <authorList>
            <consortium name="The Broad Institute Genomics Platform"/>
            <consortium name="The Broad Institute Genome Sequencing Center for Infectious Disease"/>
            <person name="Wu L."/>
            <person name="Ma J."/>
        </authorList>
    </citation>
    <scope>NUCLEOTIDE SEQUENCE [LARGE SCALE GENOMIC DNA]</scope>
    <source>
        <strain evidence="3 4">DT55</strain>
    </source>
</reference>
<dbReference type="Pfam" id="PF26514">
    <property type="entry name" value="DUF8173"/>
    <property type="match status" value="1"/>
</dbReference>
<keyword evidence="4" id="KW-1185">Reference proteome</keyword>
<accession>A0ABD5WV15</accession>
<feature type="transmembrane region" description="Helical" evidence="1">
    <location>
        <begin position="84"/>
        <end position="109"/>
    </location>
</feature>
<name>A0ABD5WV15_9EURY</name>
<evidence type="ECO:0000256" key="1">
    <source>
        <dbReference type="SAM" id="Phobius"/>
    </source>
</evidence>
<dbReference type="RefSeq" id="WP_276236371.1">
    <property type="nucleotide sequence ID" value="NZ_CP119989.1"/>
</dbReference>
<feature type="transmembrane region" description="Helical" evidence="1">
    <location>
        <begin position="115"/>
        <end position="136"/>
    </location>
</feature>